<feature type="transmembrane region" description="Helical" evidence="1">
    <location>
        <begin position="67"/>
        <end position="85"/>
    </location>
</feature>
<reference evidence="3" key="1">
    <citation type="journal article" date="2016" name="Nature">
        <title>Genome evolution in the allotetraploid frog Xenopus laevis.</title>
        <authorList>
            <person name="Session A.M."/>
            <person name="Uno Y."/>
            <person name="Kwon T."/>
            <person name="Chapman J.A."/>
            <person name="Toyoda A."/>
            <person name="Takahashi S."/>
            <person name="Fukui A."/>
            <person name="Hikosaka A."/>
            <person name="Suzuki A."/>
            <person name="Kondo M."/>
            <person name="van Heeringen S.J."/>
            <person name="Quigley I."/>
            <person name="Heinz S."/>
            <person name="Ogino H."/>
            <person name="Ochi H."/>
            <person name="Hellsten U."/>
            <person name="Lyons J.B."/>
            <person name="Simakov O."/>
            <person name="Putnam N."/>
            <person name="Stites J."/>
            <person name="Kuroki Y."/>
            <person name="Tanaka T."/>
            <person name="Michiue T."/>
            <person name="Watanabe M."/>
            <person name="Bogdanovic O."/>
            <person name="Lister R."/>
            <person name="Georgiou G."/>
            <person name="Paranjpe S.S."/>
            <person name="van Kruijsbergen I."/>
            <person name="Shu S."/>
            <person name="Carlson J."/>
            <person name="Kinoshita T."/>
            <person name="Ohta Y."/>
            <person name="Mawaribuchi S."/>
            <person name="Jenkins J."/>
            <person name="Grimwood J."/>
            <person name="Schmutz J."/>
            <person name="Mitros T."/>
            <person name="Mozaffari S.V."/>
            <person name="Suzuki Y."/>
            <person name="Haramoto Y."/>
            <person name="Yamamoto T.S."/>
            <person name="Takagi C."/>
            <person name="Heald R."/>
            <person name="Miller K."/>
            <person name="Haudenschild C."/>
            <person name="Kitzman J."/>
            <person name="Nakayama T."/>
            <person name="Izutsu Y."/>
            <person name="Robert J."/>
            <person name="Fortriede J."/>
            <person name="Burns K."/>
            <person name="Lotay V."/>
            <person name="Karimi K."/>
            <person name="Yasuoka Y."/>
            <person name="Dichmann D.S."/>
            <person name="Flajnik M.F."/>
            <person name="Houston D.W."/>
            <person name="Shendure J."/>
            <person name="DuPasquier L."/>
            <person name="Vize P.D."/>
            <person name="Zorn A.M."/>
            <person name="Ito M."/>
            <person name="Marcotte E.M."/>
            <person name="Wallingford J.B."/>
            <person name="Ito Y."/>
            <person name="Asashima M."/>
            <person name="Ueno N."/>
            <person name="Matsuda Y."/>
            <person name="Veenstra G.J."/>
            <person name="Fujiyama A."/>
            <person name="Harland R.M."/>
            <person name="Taira M."/>
            <person name="Rokhsar D.S."/>
        </authorList>
    </citation>
    <scope>NUCLEOTIDE SEQUENCE [LARGE SCALE GENOMIC DNA]</scope>
    <source>
        <strain evidence="3">J</strain>
    </source>
</reference>
<evidence type="ECO:0000313" key="3">
    <source>
        <dbReference type="Proteomes" id="UP000694892"/>
    </source>
</evidence>
<evidence type="ECO:0000313" key="2">
    <source>
        <dbReference type="EMBL" id="OCT96065.1"/>
    </source>
</evidence>
<evidence type="ECO:0000256" key="1">
    <source>
        <dbReference type="SAM" id="Phobius"/>
    </source>
</evidence>
<dbReference type="AlphaFoldDB" id="A0A974HZQ7"/>
<gene>
    <name evidence="2" type="ORF">XELAEV_18013747mg</name>
</gene>
<protein>
    <submittedName>
        <fullName evidence="2">Uncharacterized protein</fullName>
    </submittedName>
</protein>
<dbReference type="EMBL" id="CM004468">
    <property type="protein sequence ID" value="OCT96065.1"/>
    <property type="molecule type" value="Genomic_DNA"/>
</dbReference>
<keyword evidence="1" id="KW-0472">Membrane</keyword>
<accession>A0A974HZQ7</accession>
<proteinExistence type="predicted"/>
<name>A0A974HZQ7_XENLA</name>
<keyword evidence="1" id="KW-1133">Transmembrane helix</keyword>
<sequence length="110" mass="12181">MKRGEHSVGVLFQNKALKGVSELVSYPETCAIKKSQETLKSGPPFPETGESVEKKKSHSGIINMLRVYRYAINPFCPGLGIWFLFVKSKNLLLFILHVSTAVAREEGKSG</sequence>
<organism evidence="2 3">
    <name type="scientific">Xenopus laevis</name>
    <name type="common">African clawed frog</name>
    <dbReference type="NCBI Taxonomy" id="8355"/>
    <lineage>
        <taxon>Eukaryota</taxon>
        <taxon>Metazoa</taxon>
        <taxon>Chordata</taxon>
        <taxon>Craniata</taxon>
        <taxon>Vertebrata</taxon>
        <taxon>Euteleostomi</taxon>
        <taxon>Amphibia</taxon>
        <taxon>Batrachia</taxon>
        <taxon>Anura</taxon>
        <taxon>Pipoidea</taxon>
        <taxon>Pipidae</taxon>
        <taxon>Xenopodinae</taxon>
        <taxon>Xenopus</taxon>
        <taxon>Xenopus</taxon>
    </lineage>
</organism>
<keyword evidence="1" id="KW-0812">Transmembrane</keyword>
<dbReference type="Proteomes" id="UP000694892">
    <property type="component" value="Chromosome 2L"/>
</dbReference>